<dbReference type="EnsemblPlants" id="LPERR01G34540.1">
    <property type="protein sequence ID" value="LPERR01G34540.1"/>
    <property type="gene ID" value="LPERR01G34540"/>
</dbReference>
<evidence type="ECO:0000313" key="2">
    <source>
        <dbReference type="Proteomes" id="UP000032180"/>
    </source>
</evidence>
<evidence type="ECO:0000313" key="1">
    <source>
        <dbReference type="EnsemblPlants" id="LPERR01G34540.1"/>
    </source>
</evidence>
<keyword evidence="2" id="KW-1185">Reference proteome</keyword>
<dbReference type="AlphaFoldDB" id="A0A0D9V8U2"/>
<protein>
    <submittedName>
        <fullName evidence="1">Uncharacterized protein</fullName>
    </submittedName>
</protein>
<organism evidence="1 2">
    <name type="scientific">Leersia perrieri</name>
    <dbReference type="NCBI Taxonomy" id="77586"/>
    <lineage>
        <taxon>Eukaryota</taxon>
        <taxon>Viridiplantae</taxon>
        <taxon>Streptophyta</taxon>
        <taxon>Embryophyta</taxon>
        <taxon>Tracheophyta</taxon>
        <taxon>Spermatophyta</taxon>
        <taxon>Magnoliopsida</taxon>
        <taxon>Liliopsida</taxon>
        <taxon>Poales</taxon>
        <taxon>Poaceae</taxon>
        <taxon>BOP clade</taxon>
        <taxon>Oryzoideae</taxon>
        <taxon>Oryzeae</taxon>
        <taxon>Oryzinae</taxon>
        <taxon>Leersia</taxon>
    </lineage>
</organism>
<dbReference type="Gramene" id="LPERR01G34540.1">
    <property type="protein sequence ID" value="LPERR01G34540.1"/>
    <property type="gene ID" value="LPERR01G34540"/>
</dbReference>
<name>A0A0D9V8U2_9ORYZ</name>
<proteinExistence type="predicted"/>
<accession>A0A0D9V8U2</accession>
<reference evidence="1 2" key="1">
    <citation type="submission" date="2012-08" db="EMBL/GenBank/DDBJ databases">
        <title>Oryza genome evolution.</title>
        <authorList>
            <person name="Wing R.A."/>
        </authorList>
    </citation>
    <scope>NUCLEOTIDE SEQUENCE</scope>
</reference>
<dbReference type="HOGENOM" id="CLU_1043358_0_0_1"/>
<dbReference type="Proteomes" id="UP000032180">
    <property type="component" value="Chromosome 1"/>
</dbReference>
<reference evidence="2" key="2">
    <citation type="submission" date="2013-12" db="EMBL/GenBank/DDBJ databases">
        <authorList>
            <person name="Yu Y."/>
            <person name="Lee S."/>
            <person name="de Baynast K."/>
            <person name="Wissotski M."/>
            <person name="Liu L."/>
            <person name="Talag J."/>
            <person name="Goicoechea J."/>
            <person name="Angelova A."/>
            <person name="Jetty R."/>
            <person name="Kudrna D."/>
            <person name="Golser W."/>
            <person name="Rivera L."/>
            <person name="Zhang J."/>
            <person name="Wing R."/>
        </authorList>
    </citation>
    <scope>NUCLEOTIDE SEQUENCE</scope>
</reference>
<sequence length="282" mass="30460">MSGGSLGNVVLEGLLMRIAHARKMNNKTSENASEDPDFVCDYPEEHPDNDTFRANEVVLNMKMNLINGCANVVANTKDDAHRGHVRRGIVDVVDVAGRVDLEHVPERHAVELDLLLAPLLLWVEVQRDVGEPVERGLEARIKADEVTMKSPVALGEGHHWHGGGDVMQQSNSGCGGARTAVSGIGRSRDWITSMWSGRPETFSGSNTTGSGWEVASPGIIILRSERAEERGGLGGGYYSIKGVVIEEGRVLRQGRHAPAQLTVDARIDGDGASTQKRSRADT</sequence>
<reference evidence="1" key="3">
    <citation type="submission" date="2015-04" db="UniProtKB">
        <authorList>
            <consortium name="EnsemblPlants"/>
        </authorList>
    </citation>
    <scope>IDENTIFICATION</scope>
</reference>